<sequence length="365" mass="40894">MSSTAVHTGAASSRITVPSSSSPEPILTPASRRFVPKDLQGNVIPHGKRWGYSTASVARRSLGSKGINIIIMALFTLWQSSHTAHRLYAHLDAAYGAYAVNTWGTFLITAVFFWASGGIFALADLTARPRWLFQYKTQPFVRVPGWEYAWICLISLRNQVFVTLPLAYTLSAVIKPAPVHPSALPGPVQTFITAIFDTLCTEVGFYYIHRFFHSKALYTRFHKQHHEFTAPVALAATYCTMTEHLFSNLIPNFLGIIIIPHHWSQLCFTLLLLAFGTICAHSGYNIPGLPFGLQHDFHHFAFDENFGPYGLLDALHKTNKKYIATMQDAMARTDGDDERARKLVLERLAQIEVEADQVKARTKKN</sequence>
<keyword evidence="2 6" id="KW-0812">Transmembrane</keyword>
<dbReference type="GO" id="GO:0016491">
    <property type="term" value="F:oxidoreductase activity"/>
    <property type="evidence" value="ECO:0007669"/>
    <property type="project" value="InterPro"/>
</dbReference>
<proteinExistence type="predicted"/>
<keyword evidence="9" id="KW-1185">Reference proteome</keyword>
<dbReference type="GO" id="GO:0008610">
    <property type="term" value="P:lipid biosynthetic process"/>
    <property type="evidence" value="ECO:0007669"/>
    <property type="project" value="InterPro"/>
</dbReference>
<dbReference type="EMBL" id="AZHA01000184">
    <property type="protein sequence ID" value="KZZ87166.1"/>
    <property type="molecule type" value="Genomic_DNA"/>
</dbReference>
<dbReference type="InterPro" id="IPR006694">
    <property type="entry name" value="Fatty_acid_hydroxylase"/>
</dbReference>
<feature type="region of interest" description="Disordered" evidence="5">
    <location>
        <begin position="1"/>
        <end position="29"/>
    </location>
</feature>
<dbReference type="OrthoDB" id="408954at2759"/>
<dbReference type="PANTHER" id="PTHR11863">
    <property type="entry name" value="STEROL DESATURASE"/>
    <property type="match status" value="1"/>
</dbReference>
<keyword evidence="4 6" id="KW-0472">Membrane</keyword>
<evidence type="ECO:0000256" key="6">
    <source>
        <dbReference type="SAM" id="Phobius"/>
    </source>
</evidence>
<evidence type="ECO:0000256" key="2">
    <source>
        <dbReference type="ARBA" id="ARBA00022692"/>
    </source>
</evidence>
<dbReference type="AlphaFoldDB" id="A0A167V7Q9"/>
<dbReference type="GO" id="GO:0016020">
    <property type="term" value="C:membrane"/>
    <property type="evidence" value="ECO:0007669"/>
    <property type="project" value="UniProtKB-SubCell"/>
</dbReference>
<evidence type="ECO:0000256" key="4">
    <source>
        <dbReference type="ARBA" id="ARBA00023136"/>
    </source>
</evidence>
<name>A0A167V7Q9_9HYPO</name>
<dbReference type="GO" id="GO:0005506">
    <property type="term" value="F:iron ion binding"/>
    <property type="evidence" value="ECO:0007669"/>
    <property type="project" value="InterPro"/>
</dbReference>
<dbReference type="Pfam" id="PF04116">
    <property type="entry name" value="FA_hydroxylase"/>
    <property type="match status" value="1"/>
</dbReference>
<accession>A0A167V7Q9</accession>
<organism evidence="8 9">
    <name type="scientific">Beauveria brongniartii RCEF 3172</name>
    <dbReference type="NCBI Taxonomy" id="1081107"/>
    <lineage>
        <taxon>Eukaryota</taxon>
        <taxon>Fungi</taxon>
        <taxon>Dikarya</taxon>
        <taxon>Ascomycota</taxon>
        <taxon>Pezizomycotina</taxon>
        <taxon>Sordariomycetes</taxon>
        <taxon>Hypocreomycetidae</taxon>
        <taxon>Hypocreales</taxon>
        <taxon>Cordycipitaceae</taxon>
        <taxon>Beauveria</taxon>
        <taxon>Beauveria brongniartii</taxon>
    </lineage>
</organism>
<feature type="domain" description="Fatty acid hydroxylase" evidence="7">
    <location>
        <begin position="199"/>
        <end position="318"/>
    </location>
</feature>
<comment type="caution">
    <text evidence="8">The sequence shown here is derived from an EMBL/GenBank/DDBJ whole genome shotgun (WGS) entry which is preliminary data.</text>
</comment>
<evidence type="ECO:0000256" key="3">
    <source>
        <dbReference type="ARBA" id="ARBA00022989"/>
    </source>
</evidence>
<protein>
    <submittedName>
        <fullName evidence="8">Sterol desaturase</fullName>
    </submittedName>
</protein>
<evidence type="ECO:0000256" key="1">
    <source>
        <dbReference type="ARBA" id="ARBA00004370"/>
    </source>
</evidence>
<feature type="compositionally biased region" description="Low complexity" evidence="5">
    <location>
        <begin position="12"/>
        <end position="22"/>
    </location>
</feature>
<feature type="transmembrane region" description="Helical" evidence="6">
    <location>
        <begin position="104"/>
        <end position="127"/>
    </location>
</feature>
<evidence type="ECO:0000256" key="5">
    <source>
        <dbReference type="SAM" id="MobiDB-lite"/>
    </source>
</evidence>
<evidence type="ECO:0000313" key="8">
    <source>
        <dbReference type="EMBL" id="KZZ87166.1"/>
    </source>
</evidence>
<comment type="subcellular location">
    <subcellularLocation>
        <location evidence="1">Membrane</location>
    </subcellularLocation>
</comment>
<dbReference type="Proteomes" id="UP000076863">
    <property type="component" value="Unassembled WGS sequence"/>
</dbReference>
<dbReference type="InterPro" id="IPR050307">
    <property type="entry name" value="Sterol_Desaturase_Related"/>
</dbReference>
<evidence type="ECO:0000259" key="7">
    <source>
        <dbReference type="Pfam" id="PF04116"/>
    </source>
</evidence>
<feature type="transmembrane region" description="Helical" evidence="6">
    <location>
        <begin position="66"/>
        <end position="84"/>
    </location>
</feature>
<gene>
    <name evidence="8" type="ORF">BBO_09588</name>
</gene>
<evidence type="ECO:0000313" key="9">
    <source>
        <dbReference type="Proteomes" id="UP000076863"/>
    </source>
</evidence>
<keyword evidence="3 6" id="KW-1133">Transmembrane helix</keyword>
<reference evidence="8 9" key="1">
    <citation type="journal article" date="2016" name="Genome Biol. Evol.">
        <title>Divergent and convergent evolution of fungal pathogenicity.</title>
        <authorList>
            <person name="Shang Y."/>
            <person name="Xiao G."/>
            <person name="Zheng P."/>
            <person name="Cen K."/>
            <person name="Zhan S."/>
            <person name="Wang C."/>
        </authorList>
    </citation>
    <scope>NUCLEOTIDE SEQUENCE [LARGE SCALE GENOMIC DNA]</scope>
    <source>
        <strain evidence="8 9">RCEF 3172</strain>
    </source>
</reference>